<feature type="region of interest" description="Disordered" evidence="9">
    <location>
        <begin position="272"/>
        <end position="346"/>
    </location>
</feature>
<keyword evidence="12" id="KW-1185">Reference proteome</keyword>
<evidence type="ECO:0000256" key="5">
    <source>
        <dbReference type="ARBA" id="ARBA00023163"/>
    </source>
</evidence>
<evidence type="ECO:0000256" key="3">
    <source>
        <dbReference type="ARBA" id="ARBA00023015"/>
    </source>
</evidence>
<comment type="function">
    <text evidence="7">Transcription factor probably involved in vascular development and shoot tissue organization. Binds to the DNA sequence 5'-CCGAGTGTGCCCCTGG-3' present in the promoter region Box II of the phloem-specific rice tungro bacilliform virus (RTBV) promoter. May regulate tissue-specific expression of the RTBV promoter and virus replication.</text>
</comment>
<dbReference type="OrthoDB" id="1435597at2759"/>
<keyword evidence="8" id="KW-0175">Coiled coil</keyword>
<dbReference type="PANTHER" id="PTHR13690">
    <property type="entry name" value="TRANSCRIPTION FACTOR POSF21-RELATED"/>
    <property type="match status" value="1"/>
</dbReference>
<dbReference type="SUPFAM" id="SSF57959">
    <property type="entry name" value="Leucine zipper domain"/>
    <property type="match status" value="1"/>
</dbReference>
<gene>
    <name evidence="11" type="ORF">MUK42_02701</name>
</gene>
<dbReference type="InterPro" id="IPR044759">
    <property type="entry name" value="bZIP_RF2"/>
</dbReference>
<dbReference type="GO" id="GO:0003677">
    <property type="term" value="F:DNA binding"/>
    <property type="evidence" value="ECO:0007669"/>
    <property type="project" value="UniProtKB-KW"/>
</dbReference>
<dbReference type="Gene3D" id="1.20.5.170">
    <property type="match status" value="1"/>
</dbReference>
<dbReference type="Pfam" id="PF00170">
    <property type="entry name" value="bZIP_1"/>
    <property type="match status" value="1"/>
</dbReference>
<dbReference type="CDD" id="cd14703">
    <property type="entry name" value="bZIP_plant_RF2"/>
    <property type="match status" value="1"/>
</dbReference>
<dbReference type="PANTHER" id="PTHR13690:SF80">
    <property type="entry name" value="BZIP TRANSCRIPTION FACTOR FAMILY PROTEIN-RELATED"/>
    <property type="match status" value="1"/>
</dbReference>
<reference evidence="11" key="1">
    <citation type="submission" date="2022-05" db="EMBL/GenBank/DDBJ databases">
        <title>The Musa troglodytarum L. genome provides insights into the mechanism of non-climacteric behaviour and enrichment of carotenoids.</title>
        <authorList>
            <person name="Wang J."/>
        </authorList>
    </citation>
    <scope>NUCLEOTIDE SEQUENCE</scope>
    <source>
        <tissue evidence="11">Leaf</tissue>
    </source>
</reference>
<feature type="compositionally biased region" description="Basic and acidic residues" evidence="9">
    <location>
        <begin position="276"/>
        <end position="287"/>
    </location>
</feature>
<feature type="domain" description="BZIP" evidence="10">
    <location>
        <begin position="412"/>
        <end position="475"/>
    </location>
</feature>
<dbReference type="GO" id="GO:0003700">
    <property type="term" value="F:DNA-binding transcription factor activity"/>
    <property type="evidence" value="ECO:0007669"/>
    <property type="project" value="InterPro"/>
</dbReference>
<evidence type="ECO:0000256" key="7">
    <source>
        <dbReference type="ARBA" id="ARBA00054342"/>
    </source>
</evidence>
<keyword evidence="4" id="KW-0238">DNA-binding</keyword>
<dbReference type="EMBL" id="CP097503">
    <property type="protein sequence ID" value="URD82448.1"/>
    <property type="molecule type" value="Genomic_DNA"/>
</dbReference>
<evidence type="ECO:0000256" key="2">
    <source>
        <dbReference type="ARBA" id="ARBA00007163"/>
    </source>
</evidence>
<feature type="coiled-coil region" evidence="8">
    <location>
        <begin position="430"/>
        <end position="485"/>
    </location>
</feature>
<organism evidence="11 12">
    <name type="scientific">Musa troglodytarum</name>
    <name type="common">fe'i banana</name>
    <dbReference type="NCBI Taxonomy" id="320322"/>
    <lineage>
        <taxon>Eukaryota</taxon>
        <taxon>Viridiplantae</taxon>
        <taxon>Streptophyta</taxon>
        <taxon>Embryophyta</taxon>
        <taxon>Tracheophyta</taxon>
        <taxon>Spermatophyta</taxon>
        <taxon>Magnoliopsida</taxon>
        <taxon>Liliopsida</taxon>
        <taxon>Zingiberales</taxon>
        <taxon>Musaceae</taxon>
        <taxon>Musa</taxon>
    </lineage>
</organism>
<feature type="region of interest" description="Disordered" evidence="9">
    <location>
        <begin position="116"/>
        <end position="170"/>
    </location>
</feature>
<dbReference type="InterPro" id="IPR046347">
    <property type="entry name" value="bZIP_sf"/>
</dbReference>
<comment type="similarity">
    <text evidence="2">Belongs to the bZIP family.</text>
</comment>
<dbReference type="InterPro" id="IPR004827">
    <property type="entry name" value="bZIP"/>
</dbReference>
<dbReference type="SMART" id="SM00338">
    <property type="entry name" value="BRLZ"/>
    <property type="match status" value="1"/>
</dbReference>
<evidence type="ECO:0000256" key="9">
    <source>
        <dbReference type="SAM" id="MobiDB-lite"/>
    </source>
</evidence>
<dbReference type="AlphaFoldDB" id="A0A9E7ESA6"/>
<evidence type="ECO:0000256" key="6">
    <source>
        <dbReference type="ARBA" id="ARBA00023242"/>
    </source>
</evidence>
<keyword evidence="5" id="KW-0804">Transcription</keyword>
<sequence length="559" mass="60675">MLKSGLPTAGGVHARRNDARVPHGHWVCSLSRDSKSVHLFCHRIQFGRISCCIAVSSSLRSSSSYCGSVGMKGMEESGNQLVQQIRGNPFLPRSKQKQYSNNGKFLFPTPRLPPMAHQLPPAGPLHSRSRSQPTVFSLDSLQPPGHNVDSSPTADVSMDDHHVRSSHSPPLPPCNVAASCAADLASVKEGLPPRKAHRRSQSDVPFAFLSPSLPVQAEGAAPLAAGFLDSAKLTAAAVKVEIDWNRRLDVAGVTGDDLFNAYMNLDGLDALNSSQDNREDLDSRDSGSKTNAADSSENEADSNVKERTGGSCSVGLRANDASRKEGLKRNAAGDPTQVMAASRHSRSLSMDSFAGKFNFEEEPPKQLPFPGARAGHAAPNTFSLEFGNGHFSGVEMKKIMENEKLAEMARTDPKRVKRILANRQSAARSKERKTRYIAELEHKVQALQTETTTLSTQLTSLQRDSAGLTNQNSELKFRLQAMERQAQLRDALNEALTAEVQHLKLAAAGLADAHSSNSSNPRETSMNPHICLLQQQCPTPETTDRGQSWIPVQINNLTM</sequence>
<proteinExistence type="inferred from homology"/>
<dbReference type="GO" id="GO:0005634">
    <property type="term" value="C:nucleus"/>
    <property type="evidence" value="ECO:0007669"/>
    <property type="project" value="UniProtKB-SubCell"/>
</dbReference>
<evidence type="ECO:0000256" key="1">
    <source>
        <dbReference type="ARBA" id="ARBA00004123"/>
    </source>
</evidence>
<evidence type="ECO:0000259" key="10">
    <source>
        <dbReference type="PROSITE" id="PS50217"/>
    </source>
</evidence>
<evidence type="ECO:0000256" key="4">
    <source>
        <dbReference type="ARBA" id="ARBA00023125"/>
    </source>
</evidence>
<feature type="compositionally biased region" description="Polar residues" evidence="9">
    <location>
        <begin position="130"/>
        <end position="140"/>
    </location>
</feature>
<evidence type="ECO:0000256" key="8">
    <source>
        <dbReference type="SAM" id="Coils"/>
    </source>
</evidence>
<name>A0A9E7ESA6_9LILI</name>
<evidence type="ECO:0000313" key="11">
    <source>
        <dbReference type="EMBL" id="URD82448.1"/>
    </source>
</evidence>
<dbReference type="PROSITE" id="PS50217">
    <property type="entry name" value="BZIP"/>
    <property type="match status" value="1"/>
</dbReference>
<keyword evidence="6" id="KW-0539">Nucleus</keyword>
<protein>
    <submittedName>
        <fullName evidence="11">Basic region leucine zipper</fullName>
    </submittedName>
</protein>
<dbReference type="FunFam" id="1.20.5.170:FF:000009">
    <property type="entry name" value="probable transcription factor PosF21"/>
    <property type="match status" value="1"/>
</dbReference>
<accession>A0A9E7ESA6</accession>
<dbReference type="Proteomes" id="UP001055439">
    <property type="component" value="Chromosome 10"/>
</dbReference>
<comment type="subcellular location">
    <subcellularLocation>
        <location evidence="1">Nucleus</location>
    </subcellularLocation>
</comment>
<evidence type="ECO:0000313" key="12">
    <source>
        <dbReference type="Proteomes" id="UP001055439"/>
    </source>
</evidence>
<keyword evidence="3" id="KW-0805">Transcription regulation</keyword>